<evidence type="ECO:0000256" key="1">
    <source>
        <dbReference type="SAM" id="MobiDB-lite"/>
    </source>
</evidence>
<gene>
    <name evidence="2" type="ORF">G3I58_20540</name>
</gene>
<name>A0A7K3RE38_STRAQ</name>
<dbReference type="RefSeq" id="WP_164216826.1">
    <property type="nucleotide sequence ID" value="NZ_JAAGMS010000224.1"/>
</dbReference>
<organism evidence="2 3">
    <name type="scientific">Streptomyces anulatus</name>
    <name type="common">Streptomyces chrysomallus</name>
    <dbReference type="NCBI Taxonomy" id="1892"/>
    <lineage>
        <taxon>Bacteria</taxon>
        <taxon>Bacillati</taxon>
        <taxon>Actinomycetota</taxon>
        <taxon>Actinomycetes</taxon>
        <taxon>Kitasatosporales</taxon>
        <taxon>Streptomycetaceae</taxon>
        <taxon>Streptomyces</taxon>
    </lineage>
</organism>
<feature type="compositionally biased region" description="Polar residues" evidence="1">
    <location>
        <begin position="9"/>
        <end position="20"/>
    </location>
</feature>
<evidence type="ECO:0000313" key="2">
    <source>
        <dbReference type="EMBL" id="NEC00343.1"/>
    </source>
</evidence>
<proteinExistence type="predicted"/>
<feature type="compositionally biased region" description="Gly residues" evidence="1">
    <location>
        <begin position="32"/>
        <end position="50"/>
    </location>
</feature>
<accession>A0A7K3RE38</accession>
<evidence type="ECO:0000313" key="3">
    <source>
        <dbReference type="Proteomes" id="UP000470951"/>
    </source>
</evidence>
<comment type="caution">
    <text evidence="2">The sequence shown here is derived from an EMBL/GenBank/DDBJ whole genome shotgun (WGS) entry which is preliminary data.</text>
</comment>
<sequence>MKIRIGNITVETTDQDQSGESIRDAIESSGGTVTGGHFGGENHGITGGTFHGRIHINDDTDR</sequence>
<protein>
    <submittedName>
        <fullName evidence="2">Uncharacterized protein</fullName>
    </submittedName>
</protein>
<dbReference type="EMBL" id="JAAGMS010000224">
    <property type="protein sequence ID" value="NEC00343.1"/>
    <property type="molecule type" value="Genomic_DNA"/>
</dbReference>
<feature type="region of interest" description="Disordered" evidence="1">
    <location>
        <begin position="1"/>
        <end position="62"/>
    </location>
</feature>
<dbReference type="AlphaFoldDB" id="A0A7K3RE38"/>
<reference evidence="2 3" key="1">
    <citation type="submission" date="2020-01" db="EMBL/GenBank/DDBJ databases">
        <title>Insect and environment-associated Actinomycetes.</title>
        <authorList>
            <person name="Currrie C."/>
            <person name="Chevrette M."/>
            <person name="Carlson C."/>
            <person name="Stubbendieck R."/>
            <person name="Wendt-Pienkowski E."/>
        </authorList>
    </citation>
    <scope>NUCLEOTIDE SEQUENCE [LARGE SCALE GENOMIC DNA]</scope>
    <source>
        <strain evidence="2 3">SID7903</strain>
    </source>
</reference>
<dbReference type="Proteomes" id="UP000470951">
    <property type="component" value="Unassembled WGS sequence"/>
</dbReference>